<proteinExistence type="predicted"/>
<dbReference type="Proteomes" id="UP000799291">
    <property type="component" value="Unassembled WGS sequence"/>
</dbReference>
<evidence type="ECO:0000313" key="2">
    <source>
        <dbReference type="Proteomes" id="UP000799291"/>
    </source>
</evidence>
<name>A0A6G1IG54_9PLEO</name>
<organism evidence="1 2">
    <name type="scientific">Lentithecium fluviatile CBS 122367</name>
    <dbReference type="NCBI Taxonomy" id="1168545"/>
    <lineage>
        <taxon>Eukaryota</taxon>
        <taxon>Fungi</taxon>
        <taxon>Dikarya</taxon>
        <taxon>Ascomycota</taxon>
        <taxon>Pezizomycotina</taxon>
        <taxon>Dothideomycetes</taxon>
        <taxon>Pleosporomycetidae</taxon>
        <taxon>Pleosporales</taxon>
        <taxon>Massarineae</taxon>
        <taxon>Lentitheciaceae</taxon>
        <taxon>Lentithecium</taxon>
    </lineage>
</organism>
<sequence length="130" mass="15156">MDWIVNWFQESEWQRRRQDWARYGVYKPPTIDQTFILLYKYDDEGSRVFCALDPYVSTNAQDIRAQKQWKQNQGGVPSYGSGYMYGLRGGGRIYVDSRPSEIIILPATGRTTTQTQIDNDFWPTLTGPYP</sequence>
<protein>
    <submittedName>
        <fullName evidence="1">Uncharacterized protein</fullName>
    </submittedName>
</protein>
<keyword evidence="2" id="KW-1185">Reference proteome</keyword>
<accession>A0A6G1IG54</accession>
<reference evidence="1" key="1">
    <citation type="journal article" date="2020" name="Stud. Mycol.">
        <title>101 Dothideomycetes genomes: a test case for predicting lifestyles and emergence of pathogens.</title>
        <authorList>
            <person name="Haridas S."/>
            <person name="Albert R."/>
            <person name="Binder M."/>
            <person name="Bloem J."/>
            <person name="Labutti K."/>
            <person name="Salamov A."/>
            <person name="Andreopoulos B."/>
            <person name="Baker S."/>
            <person name="Barry K."/>
            <person name="Bills G."/>
            <person name="Bluhm B."/>
            <person name="Cannon C."/>
            <person name="Castanera R."/>
            <person name="Culley D."/>
            <person name="Daum C."/>
            <person name="Ezra D."/>
            <person name="Gonzalez J."/>
            <person name="Henrissat B."/>
            <person name="Kuo A."/>
            <person name="Liang C."/>
            <person name="Lipzen A."/>
            <person name="Lutzoni F."/>
            <person name="Magnuson J."/>
            <person name="Mondo S."/>
            <person name="Nolan M."/>
            <person name="Ohm R."/>
            <person name="Pangilinan J."/>
            <person name="Park H.-J."/>
            <person name="Ramirez L."/>
            <person name="Alfaro M."/>
            <person name="Sun H."/>
            <person name="Tritt A."/>
            <person name="Yoshinaga Y."/>
            <person name="Zwiers L.-H."/>
            <person name="Turgeon B."/>
            <person name="Goodwin S."/>
            <person name="Spatafora J."/>
            <person name="Crous P."/>
            <person name="Grigoriev I."/>
        </authorList>
    </citation>
    <scope>NUCLEOTIDE SEQUENCE</scope>
    <source>
        <strain evidence="1">CBS 122367</strain>
    </source>
</reference>
<dbReference type="OrthoDB" id="10254945at2759"/>
<evidence type="ECO:0000313" key="1">
    <source>
        <dbReference type="EMBL" id="KAF2677206.1"/>
    </source>
</evidence>
<dbReference type="EMBL" id="MU005624">
    <property type="protein sequence ID" value="KAF2677206.1"/>
    <property type="molecule type" value="Genomic_DNA"/>
</dbReference>
<gene>
    <name evidence="1" type="ORF">K458DRAFT_396103</name>
</gene>
<dbReference type="AlphaFoldDB" id="A0A6G1IG54"/>